<accession>A0AA89BIE7</accession>
<keyword evidence="1" id="KW-0479">Metal-binding</keyword>
<evidence type="ECO:0000256" key="2">
    <source>
        <dbReference type="SAM" id="Coils"/>
    </source>
</evidence>
<sequence>MSDQGATAFPVQTMVECGICGGTFNIDWFCKTCGGSLCDTCYQAHRRASLFRNHIVVLRTEDVIRFHGPTKISEFCRIHPTKEISTYCNDCKIPCCVLCMTEKHQRHSFSPIEDKYLAAERSLHQYAKEVRTDVKPCLDAMKESLKQRLEKLDKQIENEKDEINAFRHTLKQKVDESSDLLLKELDQAKQDFRTIEKDLDSSQQKLYQLMKDIENMIGEGKLNIIKYSPPNRTSLIPKFPLPVLKLPRFEPVSDLIGLIQNKIGIIEYHEQISDNDELIASSNPSLDINISEQKSLNRVKGIGKSDIEVTKVKSFKCEITVTSLAAASNNSACVMYCDSNTMYLYDSNGDMVRPVEIKNSQGINDMVITRSGDMIVTCQDKTLRRVSVGGGVSTLIKTRVIPYGVCLTDKEEVVACIYSRSHVAVYSPDVRSKLREIRGVDSQGTPLITHPYRVVCNGKDLYVVNESSNVVCVDESDNVKWVYEGKQAKMKETFHPSGICVDKYHNLLVTDYYNNCVYYIDREGGLIQVILTQEQTGLRRPWGICIDDEIGQVWVGSLGGDVVIAKYLM</sequence>
<dbReference type="GO" id="GO:0008270">
    <property type="term" value="F:zinc ion binding"/>
    <property type="evidence" value="ECO:0007669"/>
    <property type="project" value="UniProtKB-KW"/>
</dbReference>
<dbReference type="SUPFAM" id="SSF58100">
    <property type="entry name" value="Bacterial hemolysins"/>
    <property type="match status" value="1"/>
</dbReference>
<dbReference type="Gene3D" id="3.30.160.60">
    <property type="entry name" value="Classic Zinc Finger"/>
    <property type="match status" value="1"/>
</dbReference>
<keyword evidence="1" id="KW-0863">Zinc-finger</keyword>
<keyword evidence="2" id="KW-0175">Coiled coil</keyword>
<dbReference type="EMBL" id="VSWD01000014">
    <property type="protein sequence ID" value="KAK3083506.1"/>
    <property type="molecule type" value="Genomic_DNA"/>
</dbReference>
<organism evidence="4 5">
    <name type="scientific">Pinctada imbricata</name>
    <name type="common">Atlantic pearl-oyster</name>
    <name type="synonym">Pinctada martensii</name>
    <dbReference type="NCBI Taxonomy" id="66713"/>
    <lineage>
        <taxon>Eukaryota</taxon>
        <taxon>Metazoa</taxon>
        <taxon>Spiralia</taxon>
        <taxon>Lophotrochozoa</taxon>
        <taxon>Mollusca</taxon>
        <taxon>Bivalvia</taxon>
        <taxon>Autobranchia</taxon>
        <taxon>Pteriomorphia</taxon>
        <taxon>Pterioida</taxon>
        <taxon>Pterioidea</taxon>
        <taxon>Pteriidae</taxon>
        <taxon>Pinctada</taxon>
    </lineage>
</organism>
<dbReference type="Gene3D" id="1.20.120.20">
    <property type="entry name" value="Apolipoprotein"/>
    <property type="match status" value="1"/>
</dbReference>
<dbReference type="PROSITE" id="PS50119">
    <property type="entry name" value="ZF_BBOX"/>
    <property type="match status" value="2"/>
</dbReference>
<dbReference type="InterPro" id="IPR011042">
    <property type="entry name" value="6-blade_b-propeller_TolB-like"/>
</dbReference>
<evidence type="ECO:0000256" key="1">
    <source>
        <dbReference type="PROSITE-ProRule" id="PRU00024"/>
    </source>
</evidence>
<evidence type="ECO:0000259" key="3">
    <source>
        <dbReference type="PROSITE" id="PS50119"/>
    </source>
</evidence>
<dbReference type="Gene3D" id="2.120.10.30">
    <property type="entry name" value="TolB, C-terminal domain"/>
    <property type="match status" value="1"/>
</dbReference>
<dbReference type="InterPro" id="IPR047153">
    <property type="entry name" value="TRIM45/56/19-like"/>
</dbReference>
<comment type="caution">
    <text evidence="4">The sequence shown here is derived from an EMBL/GenBank/DDBJ whole genome shotgun (WGS) entry which is preliminary data.</text>
</comment>
<dbReference type="SUPFAM" id="SSF63829">
    <property type="entry name" value="Calcium-dependent phosphotriesterase"/>
    <property type="match status" value="1"/>
</dbReference>
<dbReference type="PANTHER" id="PTHR25462:SF296">
    <property type="entry name" value="MEIOTIC P26, ISOFORM F"/>
    <property type="match status" value="1"/>
</dbReference>
<evidence type="ECO:0000313" key="4">
    <source>
        <dbReference type="EMBL" id="KAK3083506.1"/>
    </source>
</evidence>
<keyword evidence="1" id="KW-0862">Zinc</keyword>
<feature type="coiled-coil region" evidence="2">
    <location>
        <begin position="138"/>
        <end position="205"/>
    </location>
</feature>
<protein>
    <recommendedName>
        <fullName evidence="3">B box-type domain-containing protein</fullName>
    </recommendedName>
</protein>
<reference evidence="4" key="1">
    <citation type="submission" date="2019-08" db="EMBL/GenBank/DDBJ databases">
        <title>The improved chromosome-level genome for the pearl oyster Pinctada fucata martensii using PacBio sequencing and Hi-C.</title>
        <authorList>
            <person name="Zheng Z."/>
        </authorList>
    </citation>
    <scope>NUCLEOTIDE SEQUENCE</scope>
    <source>
        <strain evidence="4">ZZ-2019</strain>
        <tissue evidence="4">Adductor muscle</tissue>
    </source>
</reference>
<name>A0AA89BIE7_PINIB</name>
<gene>
    <name evidence="4" type="ORF">FSP39_024389</name>
</gene>
<evidence type="ECO:0000313" key="5">
    <source>
        <dbReference type="Proteomes" id="UP001186944"/>
    </source>
</evidence>
<feature type="domain" description="B box-type" evidence="3">
    <location>
        <begin position="71"/>
        <end position="112"/>
    </location>
</feature>
<dbReference type="Pfam" id="PF00643">
    <property type="entry name" value="zf-B_box"/>
    <property type="match status" value="1"/>
</dbReference>
<keyword evidence="5" id="KW-1185">Reference proteome</keyword>
<feature type="domain" description="B box-type" evidence="3">
    <location>
        <begin position="12"/>
        <end position="59"/>
    </location>
</feature>
<proteinExistence type="predicted"/>
<dbReference type="InterPro" id="IPR000315">
    <property type="entry name" value="Znf_B-box"/>
</dbReference>
<dbReference type="Proteomes" id="UP001186944">
    <property type="component" value="Unassembled WGS sequence"/>
</dbReference>
<dbReference type="SMART" id="SM00336">
    <property type="entry name" value="BBOX"/>
    <property type="match status" value="2"/>
</dbReference>
<dbReference type="CDD" id="cd19756">
    <property type="entry name" value="Bbox2"/>
    <property type="match status" value="1"/>
</dbReference>
<dbReference type="PANTHER" id="PTHR25462">
    <property type="entry name" value="BONUS, ISOFORM C-RELATED"/>
    <property type="match status" value="1"/>
</dbReference>
<dbReference type="AlphaFoldDB" id="A0AA89BIE7"/>
<dbReference type="SUPFAM" id="SSF57845">
    <property type="entry name" value="B-box zinc-binding domain"/>
    <property type="match status" value="1"/>
</dbReference>